<evidence type="ECO:0000313" key="5">
    <source>
        <dbReference type="Proteomes" id="UP000198605"/>
    </source>
</evidence>
<dbReference type="PANTHER" id="PTHR11783">
    <property type="entry name" value="SULFOTRANSFERASE SULT"/>
    <property type="match status" value="1"/>
</dbReference>
<protein>
    <submittedName>
        <fullName evidence="4">Sulfotransferase domain-containing protein</fullName>
    </submittedName>
</protein>
<dbReference type="Gene3D" id="3.40.50.300">
    <property type="entry name" value="P-loop containing nucleotide triphosphate hydrolases"/>
    <property type="match status" value="1"/>
</dbReference>
<gene>
    <name evidence="4" type="ORF">GA0070603_2563</name>
</gene>
<accession>A0A1C6UWC5</accession>
<dbReference type="GO" id="GO:0008146">
    <property type="term" value="F:sulfotransferase activity"/>
    <property type="evidence" value="ECO:0007669"/>
    <property type="project" value="InterPro"/>
</dbReference>
<evidence type="ECO:0000259" key="3">
    <source>
        <dbReference type="Pfam" id="PF00685"/>
    </source>
</evidence>
<feature type="domain" description="Sulfotransferase" evidence="3">
    <location>
        <begin position="1"/>
        <end position="169"/>
    </location>
</feature>
<keyword evidence="5" id="KW-1185">Reference proteome</keyword>
<dbReference type="EMBL" id="FMIB01000002">
    <property type="protein sequence ID" value="SCL58153.1"/>
    <property type="molecule type" value="Genomic_DNA"/>
</dbReference>
<dbReference type="Pfam" id="PF00685">
    <property type="entry name" value="Sulfotransfer_1"/>
    <property type="match status" value="1"/>
</dbReference>
<dbReference type="SUPFAM" id="SSF52540">
    <property type="entry name" value="P-loop containing nucleoside triphosphate hydrolases"/>
    <property type="match status" value="1"/>
</dbReference>
<dbReference type="AlphaFoldDB" id="A0A1C6UWC5"/>
<dbReference type="InterPro" id="IPR027417">
    <property type="entry name" value="P-loop_NTPase"/>
</dbReference>
<comment type="similarity">
    <text evidence="1">Belongs to the sulfotransferase 1 family.</text>
</comment>
<name>A0A1C6UWC5_9ACTN</name>
<keyword evidence="2 4" id="KW-0808">Transferase</keyword>
<sequence length="189" mass="21072">MVVVGRDPRDVAVSMSHHRANLDGSVLARLLAVAGPTHEGPRPPRPSDPRLRVLEWIDQDLRETVRHLADAWSRRDDSQVVLLHYADLSRDLAGQMRLVAARLGVDVPESRWPELVRAATFGDMRQRAGQLAPDEGLGLFSDNGRFFRSGSSGQWRQLLTEADEAHYQRRLAALAPADLRQWLHHGGGA</sequence>
<evidence type="ECO:0000313" key="4">
    <source>
        <dbReference type="EMBL" id="SCL58153.1"/>
    </source>
</evidence>
<dbReference type="STRING" id="47854.GA0070603_2563"/>
<organism evidence="4 5">
    <name type="scientific">Micromonospora chersina</name>
    <dbReference type="NCBI Taxonomy" id="47854"/>
    <lineage>
        <taxon>Bacteria</taxon>
        <taxon>Bacillati</taxon>
        <taxon>Actinomycetota</taxon>
        <taxon>Actinomycetes</taxon>
        <taxon>Micromonosporales</taxon>
        <taxon>Micromonosporaceae</taxon>
        <taxon>Micromonospora</taxon>
    </lineage>
</organism>
<evidence type="ECO:0000256" key="2">
    <source>
        <dbReference type="ARBA" id="ARBA00022679"/>
    </source>
</evidence>
<evidence type="ECO:0000256" key="1">
    <source>
        <dbReference type="ARBA" id="ARBA00005771"/>
    </source>
</evidence>
<dbReference type="Proteomes" id="UP000198605">
    <property type="component" value="Unassembled WGS sequence"/>
</dbReference>
<dbReference type="InterPro" id="IPR000863">
    <property type="entry name" value="Sulfotransferase_dom"/>
</dbReference>
<reference evidence="5" key="1">
    <citation type="submission" date="2016-06" db="EMBL/GenBank/DDBJ databases">
        <authorList>
            <person name="Varghese N."/>
            <person name="Submissions Spin"/>
        </authorList>
    </citation>
    <scope>NUCLEOTIDE SEQUENCE [LARGE SCALE GENOMIC DNA]</scope>
    <source>
        <strain evidence="5">DSM 44151</strain>
    </source>
</reference>
<proteinExistence type="inferred from homology"/>